<comment type="caution">
    <text evidence="1">The sequence shown here is derived from an EMBL/GenBank/DDBJ whole genome shotgun (WGS) entry which is preliminary data.</text>
</comment>
<keyword evidence="2" id="KW-1185">Reference proteome</keyword>
<reference evidence="2" key="1">
    <citation type="journal article" date="2019" name="Int. J. Syst. Evol. Microbiol.">
        <title>The Global Catalogue of Microorganisms (GCM) 10K type strain sequencing project: providing services to taxonomists for standard genome sequencing and annotation.</title>
        <authorList>
            <consortium name="The Broad Institute Genomics Platform"/>
            <consortium name="The Broad Institute Genome Sequencing Center for Infectious Disease"/>
            <person name="Wu L."/>
            <person name="Ma J."/>
        </authorList>
    </citation>
    <scope>NUCLEOTIDE SEQUENCE [LARGE SCALE GENOMIC DNA]</scope>
    <source>
        <strain evidence="2">JCM 14560</strain>
    </source>
</reference>
<accession>A0ABP5LXF9</accession>
<evidence type="ECO:0000313" key="2">
    <source>
        <dbReference type="Proteomes" id="UP001422759"/>
    </source>
</evidence>
<dbReference type="Proteomes" id="UP001422759">
    <property type="component" value="Unassembled WGS sequence"/>
</dbReference>
<proteinExistence type="predicted"/>
<protein>
    <submittedName>
        <fullName evidence="1">Uncharacterized protein</fullName>
    </submittedName>
</protein>
<organism evidence="1 2">
    <name type="scientific">Kitasatospora kazusensis</name>
    <dbReference type="NCBI Taxonomy" id="407974"/>
    <lineage>
        <taxon>Bacteria</taxon>
        <taxon>Bacillati</taxon>
        <taxon>Actinomycetota</taxon>
        <taxon>Actinomycetes</taxon>
        <taxon>Kitasatosporales</taxon>
        <taxon>Streptomycetaceae</taxon>
        <taxon>Kitasatospora</taxon>
    </lineage>
</organism>
<evidence type="ECO:0000313" key="1">
    <source>
        <dbReference type="EMBL" id="GAA2155906.1"/>
    </source>
</evidence>
<gene>
    <name evidence="1" type="ORF">GCM10009760_56290</name>
</gene>
<name>A0ABP5LXF9_9ACTN</name>
<sequence length="84" mass="9200">MGDQFAVVRQLQLPHRGRAVPDRVGARGYRAGAQALVHPAVHLGYQPVPKRFGQEAGKDQESGLGELIPVRGIESLTPLKKQRH</sequence>
<dbReference type="EMBL" id="BAAANT010000049">
    <property type="protein sequence ID" value="GAA2155906.1"/>
    <property type="molecule type" value="Genomic_DNA"/>
</dbReference>